<accession>A0A917MZG0</accession>
<evidence type="ECO:0000259" key="1">
    <source>
        <dbReference type="Pfam" id="PF01323"/>
    </source>
</evidence>
<name>A0A917MZG0_9BACT</name>
<dbReference type="SUPFAM" id="SSF52833">
    <property type="entry name" value="Thioredoxin-like"/>
    <property type="match status" value="1"/>
</dbReference>
<gene>
    <name evidence="2" type="ORF">GCM10011379_54650</name>
</gene>
<dbReference type="PANTHER" id="PTHR13887:SF41">
    <property type="entry name" value="THIOREDOXIN SUPERFAMILY PROTEIN"/>
    <property type="match status" value="1"/>
</dbReference>
<organism evidence="2 3">
    <name type="scientific">Filimonas zeae</name>
    <dbReference type="NCBI Taxonomy" id="1737353"/>
    <lineage>
        <taxon>Bacteria</taxon>
        <taxon>Pseudomonadati</taxon>
        <taxon>Bacteroidota</taxon>
        <taxon>Chitinophagia</taxon>
        <taxon>Chitinophagales</taxon>
        <taxon>Chitinophagaceae</taxon>
        <taxon>Filimonas</taxon>
    </lineage>
</organism>
<evidence type="ECO:0000313" key="2">
    <source>
        <dbReference type="EMBL" id="GGH81766.1"/>
    </source>
</evidence>
<reference evidence="2" key="1">
    <citation type="journal article" date="2014" name="Int. J. Syst. Evol. Microbiol.">
        <title>Complete genome sequence of Corynebacterium casei LMG S-19264T (=DSM 44701T), isolated from a smear-ripened cheese.</title>
        <authorList>
            <consortium name="US DOE Joint Genome Institute (JGI-PGF)"/>
            <person name="Walter F."/>
            <person name="Albersmeier A."/>
            <person name="Kalinowski J."/>
            <person name="Ruckert C."/>
        </authorList>
    </citation>
    <scope>NUCLEOTIDE SEQUENCE</scope>
    <source>
        <strain evidence="2">CGMCC 1.15290</strain>
    </source>
</reference>
<keyword evidence="3" id="KW-1185">Reference proteome</keyword>
<sequence>MKVEIWSDVACPFCYIGKRRFEAALAQFPGAADLQVEWRSFQLNPDLKDGAYANLEEYLSKTKGWPVEKVREIQAHVTQMAAGDGLEYHMDKTVLANTYHAHRLIQMAKAAGKGDEMEEILFRAYFIEGRNVADFDTLIELGAEAGLDAAAIPDVLKQHTYASQVQLDVVEAKAIGVTGVPFFVMNRRYAVSGAQEVGVFLQTLEKSFGEWKEQQAEALIQVNGANACEPGGDCA</sequence>
<dbReference type="Gene3D" id="3.40.30.10">
    <property type="entry name" value="Glutaredoxin"/>
    <property type="match status" value="1"/>
</dbReference>
<reference evidence="2" key="2">
    <citation type="submission" date="2020-09" db="EMBL/GenBank/DDBJ databases">
        <authorList>
            <person name="Sun Q."/>
            <person name="Zhou Y."/>
        </authorList>
    </citation>
    <scope>NUCLEOTIDE SEQUENCE</scope>
    <source>
        <strain evidence="2">CGMCC 1.15290</strain>
    </source>
</reference>
<comment type="caution">
    <text evidence="2">The sequence shown here is derived from an EMBL/GenBank/DDBJ whole genome shotgun (WGS) entry which is preliminary data.</text>
</comment>
<proteinExistence type="predicted"/>
<dbReference type="InterPro" id="IPR001853">
    <property type="entry name" value="DSBA-like_thioredoxin_dom"/>
</dbReference>
<dbReference type="GO" id="GO:0016491">
    <property type="term" value="F:oxidoreductase activity"/>
    <property type="evidence" value="ECO:0007669"/>
    <property type="project" value="InterPro"/>
</dbReference>
<evidence type="ECO:0000313" key="3">
    <source>
        <dbReference type="Proteomes" id="UP000627292"/>
    </source>
</evidence>
<feature type="domain" description="DSBA-like thioredoxin" evidence="1">
    <location>
        <begin position="3"/>
        <end position="204"/>
    </location>
</feature>
<protein>
    <submittedName>
        <fullName evidence="2">DSBA oxidoreductase</fullName>
    </submittedName>
</protein>
<dbReference type="EMBL" id="BMIB01000006">
    <property type="protein sequence ID" value="GGH81766.1"/>
    <property type="molecule type" value="Genomic_DNA"/>
</dbReference>
<dbReference type="Pfam" id="PF01323">
    <property type="entry name" value="DSBA"/>
    <property type="match status" value="1"/>
</dbReference>
<dbReference type="Proteomes" id="UP000627292">
    <property type="component" value="Unassembled WGS sequence"/>
</dbReference>
<dbReference type="AlphaFoldDB" id="A0A917MZG0"/>
<dbReference type="PANTHER" id="PTHR13887">
    <property type="entry name" value="GLUTATHIONE S-TRANSFERASE KAPPA"/>
    <property type="match status" value="1"/>
</dbReference>
<dbReference type="RefSeq" id="WP_188958636.1">
    <property type="nucleotide sequence ID" value="NZ_BMIB01000006.1"/>
</dbReference>
<dbReference type="InterPro" id="IPR036249">
    <property type="entry name" value="Thioredoxin-like_sf"/>
</dbReference>
<dbReference type="CDD" id="cd03024">
    <property type="entry name" value="DsbA_FrnE"/>
    <property type="match status" value="1"/>
</dbReference>